<keyword evidence="9 10" id="KW-0998">Cell outer membrane</keyword>
<dbReference type="InterPro" id="IPR012910">
    <property type="entry name" value="Plug_dom"/>
</dbReference>
<reference evidence="14" key="1">
    <citation type="submission" date="2022-05" db="EMBL/GenBank/DDBJ databases">
        <title>An RpoN-dependent PEP-CTERM gene is involved in floc formation of an Aquincola tertiaricarbonis strain.</title>
        <authorList>
            <person name="Qiu D."/>
            <person name="Xia M."/>
        </authorList>
    </citation>
    <scope>NUCLEOTIDE SEQUENCE</scope>
    <source>
        <strain evidence="14">RN12</strain>
    </source>
</reference>
<dbReference type="Gene3D" id="2.170.130.10">
    <property type="entry name" value="TonB-dependent receptor, plug domain"/>
    <property type="match status" value="1"/>
</dbReference>
<dbReference type="PROSITE" id="PS52016">
    <property type="entry name" value="TONB_DEPENDENT_REC_3"/>
    <property type="match status" value="1"/>
</dbReference>
<dbReference type="InterPro" id="IPR039426">
    <property type="entry name" value="TonB-dep_rcpt-like"/>
</dbReference>
<comment type="similarity">
    <text evidence="2 10 11">Belongs to the TonB-dependent receptor family.</text>
</comment>
<dbReference type="Pfam" id="PF00593">
    <property type="entry name" value="TonB_dep_Rec_b-barrel"/>
    <property type="match status" value="1"/>
</dbReference>
<sequence length="891" mass="96435">MEVTGSAIRRIDAESSLPVQVLKREDIERTGATSTVDLLRRLPAVQGSTGESASVGGSTYGFSGVSIHNVGETRTLVLLNGHRLALFGGQTLTGFAAGMDLNALPVSAIERVEILTDGASALYGADAIAGVVNFITKRDTTAGEVNIGFSRPDGGAHEKRASITKGFGSLADDGYNVVFTLARDERTALRSTDRDFASSGKVLFSNGGKNYRFQQYSASTIPGNVSNDAGNLINPYLIANGQCAPQSFRVTDGADDFCGFDFVSTLEIYPVRDRESAFVSGTKQLGNHQLFADVLWSRTKQTSRIAPVPGGISIPAGSALAQKYLEPLGITEDSTAFYRLYDLGARASKDEVNFYDIALGSKGTISKWDYEATYTRSQSRAKSNISGYPGALALAKLRASGLLDPFVLPGQQTAEATQAIQGVNYNGYWDGGKSQLDTVQVRGSTQLWDLPGGPMGLAVGANFNKEKFTNQPSLFAQGRLADPVAGVLCDENDPALACDQRFGDAAAKVPYSASRKSWGLFSEVSLPVAKQLELTAAVRYDHFSDFGRATTAKAAFRWNPTPQVLVRGSVGSGFHAPTVPQVKASPESYGVTSGKYNCANSPELAQQAAAQGAECRPGSQQYDVVAGGNPNLKPEKSRQATLGIVVEPIRQLSVGVDYWFVGIRDSFGQLAEQTVFANPNQYAGAWTSQVDVGTGKRYLAFNQGNLNLGKEYYSGIDFNIQHRAKTPVGDLNTSATATYMLRQKQQLEPNGTYYSPIGVNSDDLGTVSFRWQGRIQSTLKAGAWDHTLGMNFKTGYKDQTTTVEVLDAAGNVTGTEDIRLRVKRYYTFDWQSAWTFRKDMTLTLGLLNIFDRDPPFTLSTSGTNKGQQFGYDDRYYDPRGRTLYGNFTYRF</sequence>
<feature type="domain" description="TonB-dependent receptor-like beta-barrel" evidence="12">
    <location>
        <begin position="350"/>
        <end position="849"/>
    </location>
</feature>
<organism evidence="14 15">
    <name type="scientific">Aquincola tertiaricarbonis</name>
    <dbReference type="NCBI Taxonomy" id="391953"/>
    <lineage>
        <taxon>Bacteria</taxon>
        <taxon>Pseudomonadati</taxon>
        <taxon>Pseudomonadota</taxon>
        <taxon>Betaproteobacteria</taxon>
        <taxon>Burkholderiales</taxon>
        <taxon>Sphaerotilaceae</taxon>
        <taxon>Aquincola</taxon>
    </lineage>
</organism>
<dbReference type="SUPFAM" id="SSF56935">
    <property type="entry name" value="Porins"/>
    <property type="match status" value="1"/>
</dbReference>
<protein>
    <submittedName>
        <fullName evidence="14">TonB-dependent receptor</fullName>
    </submittedName>
</protein>
<gene>
    <name evidence="14" type="ORF">MW290_23095</name>
</gene>
<keyword evidence="6 11" id="KW-0798">TonB box</keyword>
<evidence type="ECO:0000259" key="12">
    <source>
        <dbReference type="Pfam" id="PF00593"/>
    </source>
</evidence>
<keyword evidence="3 10" id="KW-0813">Transport</keyword>
<dbReference type="Proteomes" id="UP001056201">
    <property type="component" value="Chromosome 2"/>
</dbReference>
<proteinExistence type="inferred from homology"/>
<evidence type="ECO:0000256" key="7">
    <source>
        <dbReference type="ARBA" id="ARBA00023136"/>
    </source>
</evidence>
<dbReference type="EMBL" id="CP097636">
    <property type="protein sequence ID" value="URI11803.1"/>
    <property type="molecule type" value="Genomic_DNA"/>
</dbReference>
<name>A0ABY4SFN8_AQUTE</name>
<keyword evidence="7 10" id="KW-0472">Membrane</keyword>
<evidence type="ECO:0000256" key="4">
    <source>
        <dbReference type="ARBA" id="ARBA00022452"/>
    </source>
</evidence>
<dbReference type="InterPro" id="IPR036942">
    <property type="entry name" value="Beta-barrel_TonB_sf"/>
</dbReference>
<keyword evidence="5 10" id="KW-0812">Transmembrane</keyword>
<evidence type="ECO:0000313" key="14">
    <source>
        <dbReference type="EMBL" id="URI11803.1"/>
    </source>
</evidence>
<accession>A0ABY4SFN8</accession>
<feature type="domain" description="TonB-dependent receptor plug" evidence="13">
    <location>
        <begin position="14"/>
        <end position="131"/>
    </location>
</feature>
<evidence type="ECO:0000256" key="10">
    <source>
        <dbReference type="PROSITE-ProRule" id="PRU01360"/>
    </source>
</evidence>
<dbReference type="PANTHER" id="PTHR47234:SF2">
    <property type="entry name" value="TONB-DEPENDENT RECEPTOR"/>
    <property type="match status" value="1"/>
</dbReference>
<evidence type="ECO:0000256" key="8">
    <source>
        <dbReference type="ARBA" id="ARBA00023170"/>
    </source>
</evidence>
<dbReference type="Gene3D" id="2.40.170.20">
    <property type="entry name" value="TonB-dependent receptor, beta-barrel domain"/>
    <property type="match status" value="1"/>
</dbReference>
<evidence type="ECO:0000256" key="5">
    <source>
        <dbReference type="ARBA" id="ARBA00022692"/>
    </source>
</evidence>
<evidence type="ECO:0000259" key="13">
    <source>
        <dbReference type="Pfam" id="PF07715"/>
    </source>
</evidence>
<keyword evidence="4 10" id="KW-1134">Transmembrane beta strand</keyword>
<evidence type="ECO:0000256" key="2">
    <source>
        <dbReference type="ARBA" id="ARBA00009810"/>
    </source>
</evidence>
<evidence type="ECO:0000256" key="1">
    <source>
        <dbReference type="ARBA" id="ARBA00004571"/>
    </source>
</evidence>
<keyword evidence="8 14" id="KW-0675">Receptor</keyword>
<dbReference type="PANTHER" id="PTHR47234">
    <property type="match status" value="1"/>
</dbReference>
<evidence type="ECO:0000256" key="9">
    <source>
        <dbReference type="ARBA" id="ARBA00023237"/>
    </source>
</evidence>
<dbReference type="InterPro" id="IPR000531">
    <property type="entry name" value="Beta-barrel_TonB"/>
</dbReference>
<dbReference type="InterPro" id="IPR037066">
    <property type="entry name" value="Plug_dom_sf"/>
</dbReference>
<evidence type="ECO:0000313" key="15">
    <source>
        <dbReference type="Proteomes" id="UP001056201"/>
    </source>
</evidence>
<comment type="subcellular location">
    <subcellularLocation>
        <location evidence="1 10">Cell outer membrane</location>
        <topology evidence="1 10">Multi-pass membrane protein</topology>
    </subcellularLocation>
</comment>
<dbReference type="Pfam" id="PF07715">
    <property type="entry name" value="Plug"/>
    <property type="match status" value="1"/>
</dbReference>
<dbReference type="RefSeq" id="WP_250199994.1">
    <property type="nucleotide sequence ID" value="NZ_CP097636.1"/>
</dbReference>
<evidence type="ECO:0000256" key="3">
    <source>
        <dbReference type="ARBA" id="ARBA00022448"/>
    </source>
</evidence>
<evidence type="ECO:0000256" key="11">
    <source>
        <dbReference type="RuleBase" id="RU003357"/>
    </source>
</evidence>
<evidence type="ECO:0000256" key="6">
    <source>
        <dbReference type="ARBA" id="ARBA00023077"/>
    </source>
</evidence>
<keyword evidence="15" id="KW-1185">Reference proteome</keyword>